<feature type="transmembrane region" description="Helical" evidence="1">
    <location>
        <begin position="61"/>
        <end position="82"/>
    </location>
</feature>
<feature type="transmembrane region" description="Helical" evidence="1">
    <location>
        <begin position="317"/>
        <end position="334"/>
    </location>
</feature>
<name>A0ABW5T804_9FLAO</name>
<feature type="transmembrane region" description="Helical" evidence="1">
    <location>
        <begin position="12"/>
        <end position="31"/>
    </location>
</feature>
<gene>
    <name evidence="2" type="ORF">ACFSR8_01055</name>
</gene>
<feature type="transmembrane region" description="Helical" evidence="1">
    <location>
        <begin position="395"/>
        <end position="412"/>
    </location>
</feature>
<feature type="transmembrane region" description="Helical" evidence="1">
    <location>
        <begin position="340"/>
        <end position="360"/>
    </location>
</feature>
<proteinExistence type="predicted"/>
<comment type="caution">
    <text evidence="2">The sequence shown here is derived from an EMBL/GenBank/DDBJ whole genome shotgun (WGS) entry which is preliminary data.</text>
</comment>
<keyword evidence="1" id="KW-0472">Membrane</keyword>
<keyword evidence="1" id="KW-0812">Transmembrane</keyword>
<feature type="transmembrane region" description="Helical" evidence="1">
    <location>
        <begin position="37"/>
        <end position="54"/>
    </location>
</feature>
<evidence type="ECO:0000313" key="2">
    <source>
        <dbReference type="EMBL" id="MFD2724785.1"/>
    </source>
</evidence>
<reference evidence="3" key="1">
    <citation type="journal article" date="2019" name="Int. J. Syst. Evol. Microbiol.">
        <title>The Global Catalogue of Microorganisms (GCM) 10K type strain sequencing project: providing services to taxonomists for standard genome sequencing and annotation.</title>
        <authorList>
            <consortium name="The Broad Institute Genomics Platform"/>
            <consortium name="The Broad Institute Genome Sequencing Center for Infectious Disease"/>
            <person name="Wu L."/>
            <person name="Ma J."/>
        </authorList>
    </citation>
    <scope>NUCLEOTIDE SEQUENCE [LARGE SCALE GENOMIC DNA]</scope>
    <source>
        <strain evidence="3">KCTC 42398</strain>
    </source>
</reference>
<feature type="transmembrane region" description="Helical" evidence="1">
    <location>
        <begin position="198"/>
        <end position="216"/>
    </location>
</feature>
<evidence type="ECO:0008006" key="4">
    <source>
        <dbReference type="Google" id="ProtNLM"/>
    </source>
</evidence>
<evidence type="ECO:0000256" key="1">
    <source>
        <dbReference type="SAM" id="Phobius"/>
    </source>
</evidence>
<accession>A0ABW5T804</accession>
<keyword evidence="1" id="KW-1133">Transmembrane helix</keyword>
<organism evidence="2 3">
    <name type="scientific">Hyunsoonleella rubra</name>
    <dbReference type="NCBI Taxonomy" id="1737062"/>
    <lineage>
        <taxon>Bacteria</taxon>
        <taxon>Pseudomonadati</taxon>
        <taxon>Bacteroidota</taxon>
        <taxon>Flavobacteriia</taxon>
        <taxon>Flavobacteriales</taxon>
        <taxon>Flavobacteriaceae</taxon>
    </lineage>
</organism>
<feature type="transmembrane region" description="Helical" evidence="1">
    <location>
        <begin position="372"/>
        <end position="389"/>
    </location>
</feature>
<feature type="transmembrane region" description="Helical" evidence="1">
    <location>
        <begin position="142"/>
        <end position="161"/>
    </location>
</feature>
<dbReference type="EMBL" id="JBHULY010000005">
    <property type="protein sequence ID" value="MFD2724785.1"/>
    <property type="molecule type" value="Genomic_DNA"/>
</dbReference>
<feature type="transmembrane region" description="Helical" evidence="1">
    <location>
        <begin position="264"/>
        <end position="283"/>
    </location>
</feature>
<feature type="transmembrane region" description="Helical" evidence="1">
    <location>
        <begin position="419"/>
        <end position="438"/>
    </location>
</feature>
<sequence length="443" mass="52282">MIDRIKFREKMLGKCVIFSLSLAMILLGILVYEINDLSIVFTWIFGALFLFLLTGRQKRELFLFSYGINTIFGIIICLENFYSTGDLHTPFLDDKGFYKITLDLLDKDFSAFFELKRLTFFHYLTSSTYRILGFLGFSSSSYFHFLLHNLVIGAFLPVLIYKLAQALDYNKQLVFRSAILVALFPTIIYFNSIGLRDVWVTFLFTLFVYVFIGYNYNVYIKWIYLLIITILIYLMRHQNIMYPILFVLAYVFFNEQNKKRSLQILIVGIICLSLAFFFYFDVIEKYYYIYKDYSYVSNQDNSLGLALKYENGLVGKTIYFIYFIIGPLPTLLYSELKVSSFFLDIGNALWYIVIGYYLYFSLTRFKDPFKKSFLVVFVVSCFVISQITGHLRHKTVFFPILLLLFLADYSNTERRHKLNVLKVILVTYGFLGLVYIIFKDLWM</sequence>
<dbReference type="RefSeq" id="WP_380288165.1">
    <property type="nucleotide sequence ID" value="NZ_JBHULY010000005.1"/>
</dbReference>
<feature type="transmembrane region" description="Helical" evidence="1">
    <location>
        <begin position="223"/>
        <end position="252"/>
    </location>
</feature>
<feature type="transmembrane region" description="Helical" evidence="1">
    <location>
        <begin position="173"/>
        <end position="192"/>
    </location>
</feature>
<evidence type="ECO:0000313" key="3">
    <source>
        <dbReference type="Proteomes" id="UP001597476"/>
    </source>
</evidence>
<dbReference type="Proteomes" id="UP001597476">
    <property type="component" value="Unassembled WGS sequence"/>
</dbReference>
<keyword evidence="3" id="KW-1185">Reference proteome</keyword>
<protein>
    <recommendedName>
        <fullName evidence="4">Glycosyltransferase RgtA/B/C/D-like domain-containing protein</fullName>
    </recommendedName>
</protein>